<evidence type="ECO:0000259" key="2">
    <source>
        <dbReference type="Pfam" id="PF04909"/>
    </source>
</evidence>
<dbReference type="PANTHER" id="PTHR21240">
    <property type="entry name" value="2-AMINO-3-CARBOXYLMUCONATE-6-SEMIALDEHYDE DECARBOXYLASE"/>
    <property type="match status" value="1"/>
</dbReference>
<dbReference type="InterPro" id="IPR006680">
    <property type="entry name" value="Amidohydro-rel"/>
</dbReference>
<dbReference type="GO" id="GO:0016831">
    <property type="term" value="F:carboxy-lyase activity"/>
    <property type="evidence" value="ECO:0007669"/>
    <property type="project" value="InterPro"/>
</dbReference>
<dbReference type="GO" id="GO:0016787">
    <property type="term" value="F:hydrolase activity"/>
    <property type="evidence" value="ECO:0007669"/>
    <property type="project" value="UniProtKB-KW"/>
</dbReference>
<organism evidence="3 4">
    <name type="scientific">Acinetobacter cumulans</name>
    <dbReference type="NCBI Taxonomy" id="2136182"/>
    <lineage>
        <taxon>Bacteria</taxon>
        <taxon>Pseudomonadati</taxon>
        <taxon>Pseudomonadota</taxon>
        <taxon>Gammaproteobacteria</taxon>
        <taxon>Moraxellales</taxon>
        <taxon>Moraxellaceae</taxon>
        <taxon>Acinetobacter</taxon>
    </lineage>
</organism>
<dbReference type="SUPFAM" id="SSF51556">
    <property type="entry name" value="Metallo-dependent hydrolases"/>
    <property type="match status" value="1"/>
</dbReference>
<accession>A0A3A8G5K6</accession>
<dbReference type="Proteomes" id="UP000281084">
    <property type="component" value="Unassembled WGS sequence"/>
</dbReference>
<protein>
    <submittedName>
        <fullName evidence="3">Amidohydrolase</fullName>
    </submittedName>
</protein>
<keyword evidence="1" id="KW-0456">Lyase</keyword>
<reference evidence="3 4" key="1">
    <citation type="submission" date="2018-09" db="EMBL/GenBank/DDBJ databases">
        <title>The draft genome of Acinetobacter spp. strains.</title>
        <authorList>
            <person name="Qin J."/>
            <person name="Feng Y."/>
            <person name="Zong Z."/>
        </authorList>
    </citation>
    <scope>NUCLEOTIDE SEQUENCE [LARGE SCALE GENOMIC DNA]</scope>
    <source>
        <strain evidence="3 4">WCHAc060002</strain>
    </source>
</reference>
<proteinExistence type="predicted"/>
<name>A0A3A8G5K6_9GAMM</name>
<dbReference type="AlphaFoldDB" id="A0A3A8G5K6"/>
<sequence length="360" mass="40108">MSKIPEHNLNIDVHHHVIPPAFTAAMQKHGINKVAGAPLPPWSAERSLEAMELIGTQTAITSLSAPGVYFGNLDEACDLARACNEFSAELKAKYPSRFGSFATLPMPFTEQSCKEAEYALDVLKADGIVLLGSTEGVFLGDAQLEELMHVLNERSATVFIHPNIHASSNQVNLNIPGFILEFLCDTTRASVNLVDSGALERFPKINWILAHAGGFLPYVAWRVSLCNMMPELAEKTPQGFLHYIRRFYFDTALSPSPYAMAALSELVDPSHILFGSDFPFAPKQLSIIQKQNFDELKVFDADMKHQILRNNALSLFPQFKIGQEQNIPELKQFSSANFATRFKHSMMKPVLKMGENIRKK</sequence>
<evidence type="ECO:0000313" key="4">
    <source>
        <dbReference type="Proteomes" id="UP000281084"/>
    </source>
</evidence>
<dbReference type="Gene3D" id="3.20.20.140">
    <property type="entry name" value="Metal-dependent hydrolases"/>
    <property type="match status" value="1"/>
</dbReference>
<dbReference type="InterPro" id="IPR032465">
    <property type="entry name" value="ACMSD"/>
</dbReference>
<dbReference type="InterPro" id="IPR032466">
    <property type="entry name" value="Metal_Hydrolase"/>
</dbReference>
<gene>
    <name evidence="3" type="ORF">D7V64_05360</name>
</gene>
<dbReference type="PANTHER" id="PTHR21240:SF28">
    <property type="entry name" value="ISO-OROTATE DECARBOXYLASE (EUROFUNG)"/>
    <property type="match status" value="1"/>
</dbReference>
<evidence type="ECO:0000256" key="1">
    <source>
        <dbReference type="ARBA" id="ARBA00023239"/>
    </source>
</evidence>
<feature type="domain" description="Amidohydrolase-related" evidence="2">
    <location>
        <begin position="11"/>
        <end position="317"/>
    </location>
</feature>
<keyword evidence="3" id="KW-0378">Hydrolase</keyword>
<dbReference type="GO" id="GO:0005737">
    <property type="term" value="C:cytoplasm"/>
    <property type="evidence" value="ECO:0007669"/>
    <property type="project" value="TreeGrafter"/>
</dbReference>
<dbReference type="RefSeq" id="WP_120367069.1">
    <property type="nucleotide sequence ID" value="NZ_RAXZ01000004.1"/>
</dbReference>
<dbReference type="GO" id="GO:0019748">
    <property type="term" value="P:secondary metabolic process"/>
    <property type="evidence" value="ECO:0007669"/>
    <property type="project" value="TreeGrafter"/>
</dbReference>
<comment type="caution">
    <text evidence="3">The sequence shown here is derived from an EMBL/GenBank/DDBJ whole genome shotgun (WGS) entry which is preliminary data.</text>
</comment>
<evidence type="ECO:0000313" key="3">
    <source>
        <dbReference type="EMBL" id="RKG54367.1"/>
    </source>
</evidence>
<dbReference type="EMBL" id="RAXZ01000004">
    <property type="protein sequence ID" value="RKG54367.1"/>
    <property type="molecule type" value="Genomic_DNA"/>
</dbReference>
<dbReference type="Pfam" id="PF04909">
    <property type="entry name" value="Amidohydro_2"/>
    <property type="match status" value="1"/>
</dbReference>